<protein>
    <submittedName>
        <fullName evidence="1">Uncharacterized protein</fullName>
    </submittedName>
</protein>
<keyword evidence="2" id="KW-1185">Reference proteome</keyword>
<name>A0ACB7SVR7_HYAAI</name>
<dbReference type="EMBL" id="CM023482">
    <property type="protein sequence ID" value="KAH6938700.1"/>
    <property type="molecule type" value="Genomic_DNA"/>
</dbReference>
<evidence type="ECO:0000313" key="1">
    <source>
        <dbReference type="EMBL" id="KAH6938700.1"/>
    </source>
</evidence>
<evidence type="ECO:0000313" key="2">
    <source>
        <dbReference type="Proteomes" id="UP000821845"/>
    </source>
</evidence>
<gene>
    <name evidence="1" type="ORF">HPB50_011921</name>
</gene>
<accession>A0ACB7SVR7</accession>
<reference evidence="1" key="1">
    <citation type="submission" date="2020-05" db="EMBL/GenBank/DDBJ databases">
        <title>Large-scale comparative analyses of tick genomes elucidate their genetic diversity and vector capacities.</title>
        <authorList>
            <person name="Jia N."/>
            <person name="Wang J."/>
            <person name="Shi W."/>
            <person name="Du L."/>
            <person name="Sun Y."/>
            <person name="Zhan W."/>
            <person name="Jiang J."/>
            <person name="Wang Q."/>
            <person name="Zhang B."/>
            <person name="Ji P."/>
            <person name="Sakyi L.B."/>
            <person name="Cui X."/>
            <person name="Yuan T."/>
            <person name="Jiang B."/>
            <person name="Yang W."/>
            <person name="Lam T.T.-Y."/>
            <person name="Chang Q."/>
            <person name="Ding S."/>
            <person name="Wang X."/>
            <person name="Zhu J."/>
            <person name="Ruan X."/>
            <person name="Zhao L."/>
            <person name="Wei J."/>
            <person name="Que T."/>
            <person name="Du C."/>
            <person name="Cheng J."/>
            <person name="Dai P."/>
            <person name="Han X."/>
            <person name="Huang E."/>
            <person name="Gao Y."/>
            <person name="Liu J."/>
            <person name="Shao H."/>
            <person name="Ye R."/>
            <person name="Li L."/>
            <person name="Wei W."/>
            <person name="Wang X."/>
            <person name="Wang C."/>
            <person name="Yang T."/>
            <person name="Huo Q."/>
            <person name="Li W."/>
            <person name="Guo W."/>
            <person name="Chen H."/>
            <person name="Zhou L."/>
            <person name="Ni X."/>
            <person name="Tian J."/>
            <person name="Zhou Y."/>
            <person name="Sheng Y."/>
            <person name="Liu T."/>
            <person name="Pan Y."/>
            <person name="Xia L."/>
            <person name="Li J."/>
            <person name="Zhao F."/>
            <person name="Cao W."/>
        </authorList>
    </citation>
    <scope>NUCLEOTIDE SEQUENCE</scope>
    <source>
        <strain evidence="1">Hyas-2018</strain>
    </source>
</reference>
<comment type="caution">
    <text evidence="1">The sequence shown here is derived from an EMBL/GenBank/DDBJ whole genome shotgun (WGS) entry which is preliminary data.</text>
</comment>
<proteinExistence type="predicted"/>
<sequence length="629" mass="66920">MVLDSLQSLPAVSRCNNPDTYARNSAAKHNSEKAEGERTAPEPFPGKAQLPNGHGVPNGTNGTTTFVNNVANGKPSNGTSVLVATPETKEKTRGDSVLYRVNDTPPWYLCLVLGFQHYLTMMGGTVSYPFLLAPYLCIAEDDPARAQLISTILFVSGLGTLLQATFGVRLPVIQGSTFAHLVPILAVLQLPQWKCPTHTEIQGAGVEASPIGSDWRPRMLEVQGAIMVASVFEVLAGATGLVGLLTRWITPLGITPTIALIGLSLFPEASHHAQTNWPIALSTVVLVTLFSQYLRNVRVPVVGTKHRKEPQRPRRMALFSLFPIIMTIGIMWLVCLVLTLTDAVGPESAARTDTKLRALKESDCVGAVVGLLAGVLVSVVESVGDYHACARLSGAPAPPVHAVNRGIMVEGLGSVLAAAWGAGCGLTSYSENIGAIGITKVASRRVIQYGAAIMLVLGMVGKVGALFAAIPEPIMGGIFIVMFSVVSAVGLSSLQFVDLNSSRNLFVLGASLFLGLCVPDWVRRHPAAISTGSEEVDQVFRVLLSTSMFVGGFVGIFLDNTVPGTAEERGLHGWREHECGGEATGDDNRPGESVSIKECYDPPGSSCIANRIPFSRFLPFSPNFRGFGR</sequence>
<organism evidence="1 2">
    <name type="scientific">Hyalomma asiaticum</name>
    <name type="common">Tick</name>
    <dbReference type="NCBI Taxonomy" id="266040"/>
    <lineage>
        <taxon>Eukaryota</taxon>
        <taxon>Metazoa</taxon>
        <taxon>Ecdysozoa</taxon>
        <taxon>Arthropoda</taxon>
        <taxon>Chelicerata</taxon>
        <taxon>Arachnida</taxon>
        <taxon>Acari</taxon>
        <taxon>Parasitiformes</taxon>
        <taxon>Ixodida</taxon>
        <taxon>Ixodoidea</taxon>
        <taxon>Ixodidae</taxon>
        <taxon>Hyalomminae</taxon>
        <taxon>Hyalomma</taxon>
    </lineage>
</organism>
<dbReference type="Proteomes" id="UP000821845">
    <property type="component" value="Chromosome 2"/>
</dbReference>